<dbReference type="AlphaFoldDB" id="B9XEP7"/>
<dbReference type="STRING" id="320771.Cflav_PD4801"/>
<proteinExistence type="predicted"/>
<reference evidence="1 2" key="1">
    <citation type="journal article" date="2011" name="J. Bacteriol.">
        <title>Genome sequence of 'Pedosphaera parvula' Ellin514, an aerobic Verrucomicrobial isolate from pasture soil.</title>
        <authorList>
            <person name="Kant R."/>
            <person name="van Passel M.W."/>
            <person name="Sangwan P."/>
            <person name="Palva A."/>
            <person name="Lucas S."/>
            <person name="Copeland A."/>
            <person name="Lapidus A."/>
            <person name="Glavina Del Rio T."/>
            <person name="Dalin E."/>
            <person name="Tice H."/>
            <person name="Bruce D."/>
            <person name="Goodwin L."/>
            <person name="Pitluck S."/>
            <person name="Chertkov O."/>
            <person name="Larimer F.W."/>
            <person name="Land M.L."/>
            <person name="Hauser L."/>
            <person name="Brettin T.S."/>
            <person name="Detter J.C."/>
            <person name="Han S."/>
            <person name="de Vos W.M."/>
            <person name="Janssen P.H."/>
            <person name="Smidt H."/>
        </authorList>
    </citation>
    <scope>NUCLEOTIDE SEQUENCE [LARGE SCALE GENOMIC DNA]</scope>
    <source>
        <strain evidence="1 2">Ellin514</strain>
    </source>
</reference>
<sequence>MNSKAIYLILKRASRGETPEQIGVEETMEEVAIYAELVKWKYLN</sequence>
<evidence type="ECO:0000313" key="2">
    <source>
        <dbReference type="Proteomes" id="UP000003688"/>
    </source>
</evidence>
<dbReference type="EMBL" id="ABOX02000008">
    <property type="protein sequence ID" value="EEF61761.1"/>
    <property type="molecule type" value="Genomic_DNA"/>
</dbReference>
<evidence type="ECO:0000313" key="1">
    <source>
        <dbReference type="EMBL" id="EEF61761.1"/>
    </source>
</evidence>
<keyword evidence="2" id="KW-1185">Reference proteome</keyword>
<comment type="caution">
    <text evidence="1">The sequence shown here is derived from an EMBL/GenBank/DDBJ whole genome shotgun (WGS) entry which is preliminary data.</text>
</comment>
<protein>
    <submittedName>
        <fullName evidence="1">Uncharacterized protein</fullName>
    </submittedName>
</protein>
<organism evidence="1 2">
    <name type="scientific">Pedosphaera parvula (strain Ellin514)</name>
    <dbReference type="NCBI Taxonomy" id="320771"/>
    <lineage>
        <taxon>Bacteria</taxon>
        <taxon>Pseudomonadati</taxon>
        <taxon>Verrucomicrobiota</taxon>
        <taxon>Pedosphaerae</taxon>
        <taxon>Pedosphaerales</taxon>
        <taxon>Pedosphaeraceae</taxon>
        <taxon>Pedosphaera</taxon>
    </lineage>
</organism>
<gene>
    <name evidence="1" type="ORF">Cflav_PD4801</name>
</gene>
<name>B9XEP7_PEDPL</name>
<dbReference type="RefSeq" id="WP_007414295.1">
    <property type="nucleotide sequence ID" value="NZ_ABOX02000008.1"/>
</dbReference>
<dbReference type="Proteomes" id="UP000003688">
    <property type="component" value="Unassembled WGS sequence"/>
</dbReference>
<accession>B9XEP7</accession>